<protein>
    <submittedName>
        <fullName evidence="2">Uncharacterized protein</fullName>
    </submittedName>
</protein>
<feature type="transmembrane region" description="Helical" evidence="1">
    <location>
        <begin position="21"/>
        <end position="42"/>
    </location>
</feature>
<keyword evidence="1" id="KW-0812">Transmembrane</keyword>
<name>A0A939T2X7_9ACTN</name>
<organism evidence="2 3">
    <name type="scientific">Actinomadura barringtoniae</name>
    <dbReference type="NCBI Taxonomy" id="1427535"/>
    <lineage>
        <taxon>Bacteria</taxon>
        <taxon>Bacillati</taxon>
        <taxon>Actinomycetota</taxon>
        <taxon>Actinomycetes</taxon>
        <taxon>Streptosporangiales</taxon>
        <taxon>Thermomonosporaceae</taxon>
        <taxon>Actinomadura</taxon>
    </lineage>
</organism>
<dbReference type="AlphaFoldDB" id="A0A939T2X7"/>
<dbReference type="Proteomes" id="UP000669179">
    <property type="component" value="Unassembled WGS sequence"/>
</dbReference>
<feature type="transmembrane region" description="Helical" evidence="1">
    <location>
        <begin position="96"/>
        <end position="118"/>
    </location>
</feature>
<keyword evidence="1" id="KW-0472">Membrane</keyword>
<comment type="caution">
    <text evidence="2">The sequence shown here is derived from an EMBL/GenBank/DDBJ whole genome shotgun (WGS) entry which is preliminary data.</text>
</comment>
<reference evidence="2" key="1">
    <citation type="submission" date="2021-03" db="EMBL/GenBank/DDBJ databases">
        <authorList>
            <person name="Kanchanasin P."/>
            <person name="Saeng-In P."/>
            <person name="Phongsopitanun W."/>
            <person name="Yuki M."/>
            <person name="Kudo T."/>
            <person name="Ohkuma M."/>
            <person name="Tanasupawat S."/>
        </authorList>
    </citation>
    <scope>NUCLEOTIDE SEQUENCE</scope>
    <source>
        <strain evidence="2">GKU 128</strain>
    </source>
</reference>
<evidence type="ECO:0000313" key="2">
    <source>
        <dbReference type="EMBL" id="MBO2447278.1"/>
    </source>
</evidence>
<dbReference type="RefSeq" id="WP_208254869.1">
    <property type="nucleotide sequence ID" value="NZ_JAGEOJ010000003.1"/>
</dbReference>
<sequence>MTSSKNAVMRDSTLHRVAMSGWTYAGVDALCLVVAIGLGVAVNDRHSGECGAVLTTPGWILAGTWVALVVVAISTLLGIAFPVWKASRGEAGPVEALLAPLVLVVVGLPAVAALILVLRLAVPFHVTCEGLAELTALLGPAASI</sequence>
<gene>
    <name evidence="2" type="ORF">J4573_09295</name>
</gene>
<evidence type="ECO:0000313" key="3">
    <source>
        <dbReference type="Proteomes" id="UP000669179"/>
    </source>
</evidence>
<keyword evidence="1" id="KW-1133">Transmembrane helix</keyword>
<feature type="transmembrane region" description="Helical" evidence="1">
    <location>
        <begin position="62"/>
        <end position="84"/>
    </location>
</feature>
<dbReference type="EMBL" id="JAGEOJ010000003">
    <property type="protein sequence ID" value="MBO2447278.1"/>
    <property type="molecule type" value="Genomic_DNA"/>
</dbReference>
<evidence type="ECO:0000256" key="1">
    <source>
        <dbReference type="SAM" id="Phobius"/>
    </source>
</evidence>
<accession>A0A939T2X7</accession>
<proteinExistence type="predicted"/>
<keyword evidence="3" id="KW-1185">Reference proteome</keyword>